<feature type="transmembrane region" description="Helical" evidence="1">
    <location>
        <begin position="37"/>
        <end position="59"/>
    </location>
</feature>
<dbReference type="KEGG" id="hni:W911_16715"/>
<organism evidence="2 3">
    <name type="scientific">Hyphomicrobium nitrativorans NL23</name>
    <dbReference type="NCBI Taxonomy" id="1029756"/>
    <lineage>
        <taxon>Bacteria</taxon>
        <taxon>Pseudomonadati</taxon>
        <taxon>Pseudomonadota</taxon>
        <taxon>Alphaproteobacteria</taxon>
        <taxon>Hyphomicrobiales</taxon>
        <taxon>Hyphomicrobiaceae</taxon>
        <taxon>Hyphomicrobium</taxon>
    </lineage>
</organism>
<dbReference type="PATRIC" id="fig|1029756.8.peg.3481"/>
<evidence type="ECO:0000313" key="2">
    <source>
        <dbReference type="EMBL" id="AHB49672.1"/>
    </source>
</evidence>
<reference evidence="2 3" key="1">
    <citation type="journal article" date="2014" name="Genome Announc.">
        <title>Complete Genome Sequence of Hyphomicrobium nitrativorans Strain NL23, a Denitrifying Bacterium Isolated from Biofilm of a Methanol-Fed Denitrification System Treating Seawater at the Montreal Biodome.</title>
        <authorList>
            <person name="Martineau C."/>
            <person name="Villeneuve C."/>
            <person name="Mauffrey F."/>
            <person name="Villemur R."/>
        </authorList>
    </citation>
    <scope>NUCLEOTIDE SEQUENCE [LARGE SCALE GENOMIC DNA]</scope>
    <source>
        <strain evidence="2">NL23</strain>
    </source>
</reference>
<feature type="transmembrane region" description="Helical" evidence="1">
    <location>
        <begin position="223"/>
        <end position="245"/>
    </location>
</feature>
<dbReference type="PIRSF" id="PIRSF028704">
    <property type="entry name" value="UPC028704"/>
    <property type="match status" value="1"/>
</dbReference>
<dbReference type="RefSeq" id="WP_023788635.1">
    <property type="nucleotide sequence ID" value="NC_022997.1"/>
</dbReference>
<evidence type="ECO:0000256" key="1">
    <source>
        <dbReference type="SAM" id="Phobius"/>
    </source>
</evidence>
<dbReference type="PANTHER" id="PTHR38592">
    <property type="entry name" value="BLL4819 PROTEIN"/>
    <property type="match status" value="1"/>
</dbReference>
<keyword evidence="1" id="KW-0472">Membrane</keyword>
<feature type="transmembrane region" description="Helical" evidence="1">
    <location>
        <begin position="265"/>
        <end position="285"/>
    </location>
</feature>
<feature type="transmembrane region" description="Helical" evidence="1">
    <location>
        <begin position="331"/>
        <end position="352"/>
    </location>
</feature>
<feature type="transmembrane region" description="Helical" evidence="1">
    <location>
        <begin position="192"/>
        <end position="211"/>
    </location>
</feature>
<dbReference type="Pfam" id="PF10129">
    <property type="entry name" value="OpgC_C"/>
    <property type="match status" value="1"/>
</dbReference>
<dbReference type="AlphaFoldDB" id="V5SGP6"/>
<evidence type="ECO:0000313" key="3">
    <source>
        <dbReference type="Proteomes" id="UP000018542"/>
    </source>
</evidence>
<feature type="transmembrane region" description="Helical" evidence="1">
    <location>
        <begin position="134"/>
        <end position="154"/>
    </location>
</feature>
<feature type="transmembrane region" description="Helical" evidence="1">
    <location>
        <begin position="306"/>
        <end position="325"/>
    </location>
</feature>
<dbReference type="OrthoDB" id="9775975at2"/>
<name>V5SGP6_9HYPH</name>
<feature type="transmembrane region" description="Helical" evidence="1">
    <location>
        <begin position="80"/>
        <end position="102"/>
    </location>
</feature>
<dbReference type="Proteomes" id="UP000018542">
    <property type="component" value="Chromosome"/>
</dbReference>
<protein>
    <submittedName>
        <fullName evidence="2">Membrane protein</fullName>
    </submittedName>
</protein>
<proteinExistence type="predicted"/>
<feature type="transmembrane region" description="Helical" evidence="1">
    <location>
        <begin position="161"/>
        <end position="180"/>
    </location>
</feature>
<accession>V5SGP6</accession>
<dbReference type="EMBL" id="CP006912">
    <property type="protein sequence ID" value="AHB49672.1"/>
    <property type="molecule type" value="Genomic_DNA"/>
</dbReference>
<feature type="transmembrane region" description="Helical" evidence="1">
    <location>
        <begin position="12"/>
        <end position="31"/>
    </location>
</feature>
<sequence length="359" mass="39382">MRAPNAIDFWRGVALVMIFINHVPGMVYSHLTLRDYAISDAAELFVFLAGCSLAFVAGGKAGTKPLQQVIVRLLSRAFEIWQAQIVIISVAIAMLAAGAIAFNDPLLIEWHGAGPVFSDTARASIGLVLLTYQIGYFNILPLYVVLLLLALVFVVIARRSLAAALAASFALYAATLTWQLQLPSWPAQGAWFFNPLSWQVLVVLGFAVITLQQTHPSQWRSVVSRLWPVSLVVVAMGTGIVWMDYRPDPMAVPHPRFFFLFDKQFLSPVRILNIVAVAIAFYPLFPILARSTAPMVRYFSSLGRNSLIVFCMASLLALAGQIARYVGEPGFLFDTGIVIVGLVVLRVTAWIAELQPSSS</sequence>
<dbReference type="STRING" id="1029756.W911_16715"/>
<keyword evidence="3" id="KW-1185">Reference proteome</keyword>
<keyword evidence="1" id="KW-1133">Transmembrane helix</keyword>
<dbReference type="PANTHER" id="PTHR38592:SF3">
    <property type="entry name" value="BLL4819 PROTEIN"/>
    <property type="match status" value="1"/>
</dbReference>
<gene>
    <name evidence="2" type="ORF">W911_16715</name>
</gene>
<keyword evidence="1" id="KW-0812">Transmembrane</keyword>
<dbReference type="InterPro" id="IPR014550">
    <property type="entry name" value="UCP028704_OpgC"/>
</dbReference>
<dbReference type="HOGENOM" id="CLU_041000_2_0_5"/>